<comment type="caution">
    <text evidence="4">The sequence shown here is derived from an EMBL/GenBank/DDBJ whole genome shotgun (WGS) entry which is preliminary data.</text>
</comment>
<feature type="domain" description="DYW" evidence="3">
    <location>
        <begin position="845"/>
        <end position="937"/>
    </location>
</feature>
<accession>A0AAP0ICR9</accession>
<dbReference type="EMBL" id="JBBNAG010000008">
    <property type="protein sequence ID" value="KAK9112999.1"/>
    <property type="molecule type" value="Genomic_DNA"/>
</dbReference>
<proteinExistence type="predicted"/>
<dbReference type="AlphaFoldDB" id="A0AAP0ICR9"/>
<dbReference type="Gene3D" id="1.25.40.10">
    <property type="entry name" value="Tetratricopeptide repeat domain"/>
    <property type="match status" value="7"/>
</dbReference>
<feature type="repeat" description="PPR" evidence="2">
    <location>
        <begin position="125"/>
        <end position="159"/>
    </location>
</feature>
<dbReference type="NCBIfam" id="TIGR00756">
    <property type="entry name" value="PPR"/>
    <property type="match status" value="5"/>
</dbReference>
<dbReference type="Pfam" id="PF13041">
    <property type="entry name" value="PPR_2"/>
    <property type="match status" value="4"/>
</dbReference>
<feature type="repeat" description="PPR" evidence="2">
    <location>
        <begin position="630"/>
        <end position="664"/>
    </location>
</feature>
<dbReference type="GO" id="GO:0008270">
    <property type="term" value="F:zinc ion binding"/>
    <property type="evidence" value="ECO:0007669"/>
    <property type="project" value="InterPro"/>
</dbReference>
<dbReference type="InterPro" id="IPR046849">
    <property type="entry name" value="E2_motif"/>
</dbReference>
<dbReference type="Pfam" id="PF01535">
    <property type="entry name" value="PPR"/>
    <property type="match status" value="6"/>
</dbReference>
<dbReference type="InterPro" id="IPR002885">
    <property type="entry name" value="PPR_rpt"/>
</dbReference>
<evidence type="ECO:0000313" key="5">
    <source>
        <dbReference type="Proteomes" id="UP001419268"/>
    </source>
</evidence>
<dbReference type="FunFam" id="1.25.40.10:FF:000351">
    <property type="entry name" value="Pentatricopeptide repeat-containing protein"/>
    <property type="match status" value="1"/>
</dbReference>
<evidence type="ECO:0000256" key="1">
    <source>
        <dbReference type="ARBA" id="ARBA00022737"/>
    </source>
</evidence>
<name>A0AAP0ICR9_9MAGN</name>
<feature type="repeat" description="PPR" evidence="2">
    <location>
        <begin position="427"/>
        <end position="461"/>
    </location>
</feature>
<evidence type="ECO:0000313" key="4">
    <source>
        <dbReference type="EMBL" id="KAK9112999.1"/>
    </source>
</evidence>
<dbReference type="FunFam" id="1.25.40.10:FF:000031">
    <property type="entry name" value="Pentatricopeptide repeat-containing protein mitochondrial"/>
    <property type="match status" value="1"/>
</dbReference>
<dbReference type="PANTHER" id="PTHR47926">
    <property type="entry name" value="PENTATRICOPEPTIDE REPEAT-CONTAINING PROTEIN"/>
    <property type="match status" value="1"/>
</dbReference>
<dbReference type="PROSITE" id="PS51375">
    <property type="entry name" value="PPR"/>
    <property type="match status" value="7"/>
</dbReference>
<sequence length="1093" mass="121611">MYSKFGNVGCAQYVFDEMPQRNEASWSTAIAGYVRVGLYEEALWLFIEMWGGEGIWPNGYMLASLITACCRSEEMVCQGIQIHGLVVKIGWLSDVFVSSALLHFYGNHGFMPNAGKFFDEMSERNVVSWTSLMVGYSNYGCLEEVVEIYGRMRREGVKCNSNSFATIISACGSLEDELLGSQVLAHVLVCGFMGNVSVANALIFMFGSCGNVDDAYYVFHRMDERDIISWNSLISACSHNQLCEESLQCFRWMRHCNEKPNSTTLSSLISACTNVDELKWGKGVHGAVVKHGLDSVCVCNTLVTMYSASGKCREAELLFQEMPEKDLISWNSMMSGYVQNGDCQISLQVFAELLKTSKFRNHVSFATALAACSCPEALIEGKSVHALILRGEFHDNLLLGNALITMYGKCGAMKEAEQVFSMMPAHDGITWNALIGGYMEKEEPDKVVSTFKLMRDSSISLNYITMVNVLGSFSSPCELQNFGKPVHGYLVQAGFESDSYVQNSLLTMYAKCGDLYSSNFLFDRLVNKSVVSWNAMIAANSHLGRGEDALKLFVEMHQSGLELDQFSLTVSLAASAGLGFLEEGQQIHSLIIKLGFESDLDIANAVMDMYGKCGEMDDVLQMVPESGNRSRLIWNTLISVYSRHGYFEKAKETFHQMLEQGPKPDHVTFVALLSACNHGGLVDEGLSYFSSMTSEFKIPPGIEHCVCMIDLLGRSGRLAEAEKFIAEMPVPPNDLVWRSLLSACRTHNNLDLGKKAAEHLLEVDPSDDSAYVLLSNICAVNGRWEDVNHIRTQMKSIKLKKKPACSWVKVNNKVSTFGIGDKSHPQSIQIYTKLKDLMNMIRQSGYVPDTTFALHDTDEEQKEHNLWNHSEKLALAFALLNTPKGSKIKVFKNLRVCGDCHSVYKYVSLAVHREIVLRDPYRFHHFREGKCSCLDYWLGATEAPHTSQPWPAARVASPLTGAASLRLRPGDFPSRVRGLGFGVTPTGVGATTQNNAIIKELMGLREKYENLSSYVYNQHKQGQQGGDGHTCTCQPQNGNSSNKCGMKCKLIDWVVAIDHNALIWRTQANMRTIEQALGESISWPKQHVFIPNT</sequence>
<dbReference type="GO" id="GO:0003723">
    <property type="term" value="F:RNA binding"/>
    <property type="evidence" value="ECO:0007669"/>
    <property type="project" value="InterPro"/>
</dbReference>
<dbReference type="GO" id="GO:0009451">
    <property type="term" value="P:RNA modification"/>
    <property type="evidence" value="ECO:0007669"/>
    <property type="project" value="InterPro"/>
</dbReference>
<protein>
    <recommendedName>
        <fullName evidence="3">DYW domain-containing protein</fullName>
    </recommendedName>
</protein>
<keyword evidence="1" id="KW-0677">Repeat</keyword>
<evidence type="ECO:0000259" key="3">
    <source>
        <dbReference type="Pfam" id="PF14432"/>
    </source>
</evidence>
<dbReference type="PANTHER" id="PTHR47926:SF506">
    <property type="entry name" value="TETRATRICOPEPTIDE REPEAT-LIKE SUPERFAMILY PROTEIN ISOFORM 1"/>
    <property type="match status" value="1"/>
</dbReference>
<reference evidence="4 5" key="1">
    <citation type="submission" date="2024-01" db="EMBL/GenBank/DDBJ databases">
        <title>Genome assemblies of Stephania.</title>
        <authorList>
            <person name="Yang L."/>
        </authorList>
    </citation>
    <scope>NUCLEOTIDE SEQUENCE [LARGE SCALE GENOMIC DNA]</scope>
    <source>
        <strain evidence="4">JXDWG</strain>
        <tissue evidence="4">Leaf</tissue>
    </source>
</reference>
<dbReference type="InterPro" id="IPR046848">
    <property type="entry name" value="E_motif"/>
</dbReference>
<dbReference type="InterPro" id="IPR032867">
    <property type="entry name" value="DYW_dom"/>
</dbReference>
<dbReference type="SUPFAM" id="SSF48452">
    <property type="entry name" value="TPR-like"/>
    <property type="match status" value="1"/>
</dbReference>
<evidence type="ECO:0000256" key="2">
    <source>
        <dbReference type="PROSITE-ProRule" id="PRU00708"/>
    </source>
</evidence>
<dbReference type="FunFam" id="1.25.40.10:FF:000381">
    <property type="entry name" value="Pentatricopeptide repeat-containing protein"/>
    <property type="match status" value="1"/>
</dbReference>
<gene>
    <name evidence="4" type="ORF">Scep_020518</name>
</gene>
<dbReference type="Pfam" id="PF14432">
    <property type="entry name" value="DYW_deaminase"/>
    <property type="match status" value="1"/>
</dbReference>
<feature type="repeat" description="PPR" evidence="2">
    <location>
        <begin position="22"/>
        <end position="57"/>
    </location>
</feature>
<feature type="repeat" description="PPR" evidence="2">
    <location>
        <begin position="529"/>
        <end position="563"/>
    </location>
</feature>
<dbReference type="FunFam" id="1.25.40.10:FF:000073">
    <property type="entry name" value="Pentatricopeptide repeat-containing protein chloroplastic"/>
    <property type="match status" value="3"/>
</dbReference>
<organism evidence="4 5">
    <name type="scientific">Stephania cephalantha</name>
    <dbReference type="NCBI Taxonomy" id="152367"/>
    <lineage>
        <taxon>Eukaryota</taxon>
        <taxon>Viridiplantae</taxon>
        <taxon>Streptophyta</taxon>
        <taxon>Embryophyta</taxon>
        <taxon>Tracheophyta</taxon>
        <taxon>Spermatophyta</taxon>
        <taxon>Magnoliopsida</taxon>
        <taxon>Ranunculales</taxon>
        <taxon>Menispermaceae</taxon>
        <taxon>Menispermoideae</taxon>
        <taxon>Cissampelideae</taxon>
        <taxon>Stephania</taxon>
    </lineage>
</organism>
<dbReference type="InterPro" id="IPR046960">
    <property type="entry name" value="PPR_At4g14850-like_plant"/>
</dbReference>
<dbReference type="InterPro" id="IPR011990">
    <property type="entry name" value="TPR-like_helical_dom_sf"/>
</dbReference>
<dbReference type="Pfam" id="PF20430">
    <property type="entry name" value="Eplus_motif"/>
    <property type="match status" value="1"/>
</dbReference>
<feature type="repeat" description="PPR" evidence="2">
    <location>
        <begin position="226"/>
        <end position="260"/>
    </location>
</feature>
<dbReference type="Proteomes" id="UP001419268">
    <property type="component" value="Unassembled WGS sequence"/>
</dbReference>
<dbReference type="FunFam" id="1.25.40.10:FF:000366">
    <property type="entry name" value="Pentatricopeptide (PPR) repeat-containing protein"/>
    <property type="match status" value="1"/>
</dbReference>
<feature type="repeat" description="PPR" evidence="2">
    <location>
        <begin position="295"/>
        <end position="329"/>
    </location>
</feature>
<dbReference type="Pfam" id="PF20431">
    <property type="entry name" value="E_motif"/>
    <property type="match status" value="1"/>
</dbReference>
<keyword evidence="5" id="KW-1185">Reference proteome</keyword>